<keyword evidence="3" id="KW-0732">Signal</keyword>
<name>F4PMS4_CACFS</name>
<protein>
    <submittedName>
        <fullName evidence="4">Uncharacterized protein</fullName>
    </submittedName>
</protein>
<reference evidence="5" key="1">
    <citation type="journal article" date="2011" name="Genome Res.">
        <title>Phylogeny-wide analysis of social amoeba genomes highlights ancient origins for complex intercellular communication.</title>
        <authorList>
            <person name="Heidel A.J."/>
            <person name="Lawal H.M."/>
            <person name="Felder M."/>
            <person name="Schilde C."/>
            <person name="Helps N.R."/>
            <person name="Tunggal B."/>
            <person name="Rivero F."/>
            <person name="John U."/>
            <person name="Schleicher M."/>
            <person name="Eichinger L."/>
            <person name="Platzer M."/>
            <person name="Noegel A.A."/>
            <person name="Schaap P."/>
            <person name="Gloeckner G."/>
        </authorList>
    </citation>
    <scope>NUCLEOTIDE SEQUENCE [LARGE SCALE GENOMIC DNA]</scope>
    <source>
        <strain evidence="5">SH3</strain>
    </source>
</reference>
<keyword evidence="5" id="KW-1185">Reference proteome</keyword>
<dbReference type="Pfam" id="PF05327">
    <property type="entry name" value="RRN3"/>
    <property type="match status" value="2"/>
</dbReference>
<dbReference type="GO" id="GO:0006361">
    <property type="term" value="P:transcription initiation at RNA polymerase I promoter"/>
    <property type="evidence" value="ECO:0007669"/>
    <property type="project" value="InterPro"/>
</dbReference>
<evidence type="ECO:0000313" key="5">
    <source>
        <dbReference type="Proteomes" id="UP000007797"/>
    </source>
</evidence>
<evidence type="ECO:0000256" key="1">
    <source>
        <dbReference type="ARBA" id="ARBA00010098"/>
    </source>
</evidence>
<feature type="compositionally biased region" description="Basic residues" evidence="2">
    <location>
        <begin position="546"/>
        <end position="555"/>
    </location>
</feature>
<dbReference type="PANTHER" id="PTHR12790:SF0">
    <property type="entry name" value="RNA POLYMERASE I-SPECIFIC TRANSCRIPTION INITIATION FACTOR RRN3-RELATED"/>
    <property type="match status" value="1"/>
</dbReference>
<dbReference type="GO" id="GO:0001181">
    <property type="term" value="F:RNA polymerase I general transcription initiation factor activity"/>
    <property type="evidence" value="ECO:0007669"/>
    <property type="project" value="InterPro"/>
</dbReference>
<dbReference type="STRING" id="1054147.F4PMS4"/>
<accession>F4PMS4</accession>
<organism evidence="4 5">
    <name type="scientific">Cavenderia fasciculata</name>
    <name type="common">Slime mold</name>
    <name type="synonym">Dictyostelium fasciculatum</name>
    <dbReference type="NCBI Taxonomy" id="261658"/>
    <lineage>
        <taxon>Eukaryota</taxon>
        <taxon>Amoebozoa</taxon>
        <taxon>Evosea</taxon>
        <taxon>Eumycetozoa</taxon>
        <taxon>Dictyostelia</taxon>
        <taxon>Acytosteliales</taxon>
        <taxon>Cavenderiaceae</taxon>
        <taxon>Cavenderia</taxon>
    </lineage>
</organism>
<feature type="region of interest" description="Disordered" evidence="2">
    <location>
        <begin position="327"/>
        <end position="353"/>
    </location>
</feature>
<evidence type="ECO:0000256" key="2">
    <source>
        <dbReference type="SAM" id="MobiDB-lite"/>
    </source>
</evidence>
<dbReference type="OMA" id="EHSILNT"/>
<feature type="signal peptide" evidence="3">
    <location>
        <begin position="1"/>
        <end position="23"/>
    </location>
</feature>
<dbReference type="RefSeq" id="XP_004361519.1">
    <property type="nucleotide sequence ID" value="XM_004361462.1"/>
</dbReference>
<dbReference type="GO" id="GO:0005634">
    <property type="term" value="C:nucleus"/>
    <property type="evidence" value="ECO:0007669"/>
    <property type="project" value="TreeGrafter"/>
</dbReference>
<feature type="compositionally biased region" description="Low complexity" evidence="2">
    <location>
        <begin position="327"/>
        <end position="341"/>
    </location>
</feature>
<feature type="region of interest" description="Disordered" evidence="2">
    <location>
        <begin position="463"/>
        <end position="555"/>
    </location>
</feature>
<dbReference type="InterPro" id="IPR007991">
    <property type="entry name" value="RNA_pol_I_trans_ini_fac_RRN3"/>
</dbReference>
<evidence type="ECO:0000256" key="3">
    <source>
        <dbReference type="SAM" id="SignalP"/>
    </source>
</evidence>
<dbReference type="OrthoDB" id="16705at2759"/>
<gene>
    <name evidence="4" type="ORF">DFA_05802</name>
</gene>
<dbReference type="Proteomes" id="UP000007797">
    <property type="component" value="Unassembled WGS sequence"/>
</dbReference>
<dbReference type="KEGG" id="dfa:DFA_05802"/>
<evidence type="ECO:0000313" key="4">
    <source>
        <dbReference type="EMBL" id="EGG23668.1"/>
    </source>
</evidence>
<feature type="chain" id="PRO_5003313245" evidence="3">
    <location>
        <begin position="24"/>
        <end position="555"/>
    </location>
</feature>
<feature type="compositionally biased region" description="Acidic residues" evidence="2">
    <location>
        <begin position="464"/>
        <end position="487"/>
    </location>
</feature>
<dbReference type="PANTHER" id="PTHR12790">
    <property type="entry name" value="TRANSCRIPTION INITIATION FACTOR IA RRN3"/>
    <property type="match status" value="1"/>
</dbReference>
<feature type="compositionally biased region" description="Acidic residues" evidence="2">
    <location>
        <begin position="498"/>
        <end position="524"/>
    </location>
</feature>
<dbReference type="GeneID" id="14875861"/>
<dbReference type="AlphaFoldDB" id="F4PMS4"/>
<dbReference type="EMBL" id="GL883008">
    <property type="protein sequence ID" value="EGG23668.1"/>
    <property type="molecule type" value="Genomic_DNA"/>
</dbReference>
<sequence>MSDTGSSILLFILFKHMPMEVKTQTTPTVVAGDYHALWKRATQDKNKPSLSELINFDWTKDELSVNRFIDFIINLVTYNSAYADECFKMLVGAFEPYKQAIANGINVVDYKKWEMIAMKVHFLFNKIISTFPLTTPLLASTLAHRFPHRVHSVEIHHFYFKNALFVTRYCPTIALSILTSSIDTLVNIDSSISLDEIPDDEDLQFNIEENKSEGAQMAHKLDILMALMFEYLNACFGVKTAKENMFAIELNQKEGDIKNLQDEMFHNLIKAFDNSVLPTYKSKYVQYLIFYTCKLYQQKNIFPAFNYNTPLLNQTQNNINIVMQYSQQQQQQQQTPTSPQYLSPFKQPTSPKAVGANPFSTSPKLRFSSSPKSKSRFCILIHCLLASIQEYNMESHSSDTSLASSCTNILRSNSKIVLPKSIVDSNSNTISNTFDSFFPFDPYLLRNSCSNIDDLYVQWSDVTKEDDDNDLDDMESDQDESEEESDQDDGRKKSSSESESDYSDFDKDDSDSDDSDDDFDDSESIDQLTEDMMSFTPTGLSDHAKEHFRKRGLLK</sequence>
<comment type="similarity">
    <text evidence="1">Belongs to the RRN3 family.</text>
</comment>
<dbReference type="GO" id="GO:0001042">
    <property type="term" value="F:RNA polymerase I core binding"/>
    <property type="evidence" value="ECO:0007669"/>
    <property type="project" value="TreeGrafter"/>
</dbReference>
<proteinExistence type="inferred from homology"/>